<dbReference type="Gene3D" id="3.80.10.10">
    <property type="entry name" value="Ribonuclease Inhibitor"/>
    <property type="match status" value="1"/>
</dbReference>
<organism evidence="1 2">
    <name type="scientific">Leptidea sinapis</name>
    <dbReference type="NCBI Taxonomy" id="189913"/>
    <lineage>
        <taxon>Eukaryota</taxon>
        <taxon>Metazoa</taxon>
        <taxon>Ecdysozoa</taxon>
        <taxon>Arthropoda</taxon>
        <taxon>Hexapoda</taxon>
        <taxon>Insecta</taxon>
        <taxon>Pterygota</taxon>
        <taxon>Neoptera</taxon>
        <taxon>Endopterygota</taxon>
        <taxon>Lepidoptera</taxon>
        <taxon>Glossata</taxon>
        <taxon>Ditrysia</taxon>
        <taxon>Papilionoidea</taxon>
        <taxon>Pieridae</taxon>
        <taxon>Dismorphiinae</taxon>
        <taxon>Leptidea</taxon>
    </lineage>
</organism>
<name>A0A5E4QBR0_9NEOP</name>
<dbReference type="Proteomes" id="UP000324832">
    <property type="component" value="Unassembled WGS sequence"/>
</dbReference>
<dbReference type="EMBL" id="FZQP02002148">
    <property type="protein sequence ID" value="VVC94881.1"/>
    <property type="molecule type" value="Genomic_DNA"/>
</dbReference>
<dbReference type="SUPFAM" id="SSF52047">
    <property type="entry name" value="RNI-like"/>
    <property type="match status" value="1"/>
</dbReference>
<reference evidence="1 2" key="1">
    <citation type="submission" date="2017-07" db="EMBL/GenBank/DDBJ databases">
        <authorList>
            <person name="Talla V."/>
            <person name="Backstrom N."/>
        </authorList>
    </citation>
    <scope>NUCLEOTIDE SEQUENCE [LARGE SCALE GENOMIC DNA]</scope>
</reference>
<evidence type="ECO:0000313" key="1">
    <source>
        <dbReference type="EMBL" id="VVC94881.1"/>
    </source>
</evidence>
<dbReference type="InterPro" id="IPR032675">
    <property type="entry name" value="LRR_dom_sf"/>
</dbReference>
<proteinExistence type="predicted"/>
<accession>A0A5E4QBR0</accession>
<evidence type="ECO:0008006" key="3">
    <source>
        <dbReference type="Google" id="ProtNLM"/>
    </source>
</evidence>
<sequence length="376" mass="43606">MKIPYVVSTNTRRAYSTSPFMKSSQPEAERKIVAEDFEWDDNVTPAPLTYFAALELSRNFHRINPLNDILQKDINMLMDLYPANIPLRDCVPSIKDEQFWKRSFYTKFPSRKEMGVTFWKGKFLSACLQDYLENVNPDIYIEKDAVELAVLVSPYIYQLSLNQLQIVRQPTPPVPFEDKIEDTCVFSVPKLYDHLPLEAPLAKLYNLQEISLVFGINNVEDGYLPRYFEFSIADCESLCRGLEYLTNLKIFRINRSNLDSSKVKMAGLLSLNRGLTRLDMAANNLSGEAEKTLIRALEQNKKVLRVDLRKTYISDETQKKVVELLERNRSLVGQETEASDEIPTLYLNEPEYLIWEYNPNNPDYIPGRYPERVPEI</sequence>
<gene>
    <name evidence="1" type="ORF">LSINAPIS_LOCUS6728</name>
</gene>
<keyword evidence="2" id="KW-1185">Reference proteome</keyword>
<dbReference type="AlphaFoldDB" id="A0A5E4QBR0"/>
<protein>
    <recommendedName>
        <fullName evidence="3">T-complex-associated testis-expressed protein 1</fullName>
    </recommendedName>
</protein>
<evidence type="ECO:0000313" key="2">
    <source>
        <dbReference type="Proteomes" id="UP000324832"/>
    </source>
</evidence>